<dbReference type="InterPro" id="IPR035940">
    <property type="entry name" value="CAP_sf"/>
</dbReference>
<keyword evidence="1" id="KW-1133">Transmembrane helix</keyword>
<dbReference type="SUPFAM" id="SSF55797">
    <property type="entry name" value="PR-1-like"/>
    <property type="match status" value="1"/>
</dbReference>
<evidence type="ECO:0000256" key="1">
    <source>
        <dbReference type="SAM" id="Phobius"/>
    </source>
</evidence>
<feature type="domain" description="SCP" evidence="2">
    <location>
        <begin position="67"/>
        <end position="172"/>
    </location>
</feature>
<feature type="transmembrane region" description="Helical" evidence="1">
    <location>
        <begin position="293"/>
        <end position="313"/>
    </location>
</feature>
<dbReference type="Proteomes" id="UP000034774">
    <property type="component" value="Unassembled WGS sequence"/>
</dbReference>
<evidence type="ECO:0000313" key="4">
    <source>
        <dbReference type="Proteomes" id="UP000034774"/>
    </source>
</evidence>
<evidence type="ECO:0000313" key="3">
    <source>
        <dbReference type="EMBL" id="KKQ91885.1"/>
    </source>
</evidence>
<sequence length="316" mass="33963">MQLLRFLHHLFIPHESNNQKGKILHPSSLTIIAVFLVGFQLLLNVFPRGLPRVLGYAANISPGEVIRLTNAQRAANGLSTVTENANLDSAALAKGNDMLAKGYWAHFAPDGTSPWSFFLSFGYKYQYAGENLARDFSNANDAVNAWMNSPTHRENILNSKYKEIGIGVVEGNLAGVDTTVIVQFFGAPLGNSPSIPIAQAQEQGKSVALKPSIAPKKLATPSLSPEPTIAPVIIRTPTPLPQASPQSISSVFISPFSSTKNLSSAVLGLLLMALSIDIIVIRRKRIARIGGRTLAHIAFLGMILAVILILKAGQII</sequence>
<reference evidence="3 4" key="1">
    <citation type="journal article" date="2015" name="Nature">
        <title>rRNA introns, odd ribosomes, and small enigmatic genomes across a large radiation of phyla.</title>
        <authorList>
            <person name="Brown C.T."/>
            <person name="Hug L.A."/>
            <person name="Thomas B.C."/>
            <person name="Sharon I."/>
            <person name="Castelle C.J."/>
            <person name="Singh A."/>
            <person name="Wilkins M.J."/>
            <person name="Williams K.H."/>
            <person name="Banfield J.F."/>
        </authorList>
    </citation>
    <scope>NUCLEOTIDE SEQUENCE [LARGE SCALE GENOMIC DNA]</scope>
</reference>
<dbReference type="CDD" id="cd05379">
    <property type="entry name" value="CAP_bacterial"/>
    <property type="match status" value="1"/>
</dbReference>
<feature type="transmembrane region" description="Helical" evidence="1">
    <location>
        <begin position="23"/>
        <end position="43"/>
    </location>
</feature>
<gene>
    <name evidence="3" type="ORF">UT17_C0004G0233</name>
</gene>
<dbReference type="EMBL" id="LBVU01000004">
    <property type="protein sequence ID" value="KKQ91885.1"/>
    <property type="molecule type" value="Genomic_DNA"/>
</dbReference>
<dbReference type="STRING" id="1618572.UT17_C0004G0233"/>
<dbReference type="PANTHER" id="PTHR31157">
    <property type="entry name" value="SCP DOMAIN-CONTAINING PROTEIN"/>
    <property type="match status" value="1"/>
</dbReference>
<dbReference type="PANTHER" id="PTHR31157:SF1">
    <property type="entry name" value="SCP DOMAIN-CONTAINING PROTEIN"/>
    <property type="match status" value="1"/>
</dbReference>
<feature type="transmembrane region" description="Helical" evidence="1">
    <location>
        <begin position="262"/>
        <end position="281"/>
    </location>
</feature>
<dbReference type="AlphaFoldDB" id="A0A0G0LV54"/>
<keyword evidence="1" id="KW-0472">Membrane</keyword>
<accession>A0A0G0LV54</accession>
<comment type="caution">
    <text evidence="3">The sequence shown here is derived from an EMBL/GenBank/DDBJ whole genome shotgun (WGS) entry which is preliminary data.</text>
</comment>
<protein>
    <recommendedName>
        <fullName evidence="2">SCP domain-containing protein</fullName>
    </recommendedName>
</protein>
<evidence type="ECO:0000259" key="2">
    <source>
        <dbReference type="Pfam" id="PF00188"/>
    </source>
</evidence>
<proteinExistence type="predicted"/>
<keyword evidence="1" id="KW-0812">Transmembrane</keyword>
<organism evidence="3 4">
    <name type="scientific">Candidatus Woesebacteria bacterium GW2011_GWB1_39_10</name>
    <dbReference type="NCBI Taxonomy" id="1618572"/>
    <lineage>
        <taxon>Bacteria</taxon>
        <taxon>Candidatus Woeseibacteriota</taxon>
    </lineage>
</organism>
<dbReference type="Gene3D" id="3.40.33.10">
    <property type="entry name" value="CAP"/>
    <property type="match status" value="1"/>
</dbReference>
<dbReference type="Pfam" id="PF00188">
    <property type="entry name" value="CAP"/>
    <property type="match status" value="1"/>
</dbReference>
<dbReference type="InterPro" id="IPR014044">
    <property type="entry name" value="CAP_dom"/>
</dbReference>
<name>A0A0G0LV54_9BACT</name>